<dbReference type="WBParaSite" id="EEL_0000742701-mRNA-1">
    <property type="protein sequence ID" value="EEL_0000742701-mRNA-1"/>
    <property type="gene ID" value="EEL_0000742701"/>
</dbReference>
<evidence type="ECO:0000313" key="2">
    <source>
        <dbReference type="Proteomes" id="UP000050640"/>
    </source>
</evidence>
<dbReference type="STRING" id="1147741.A0A0R3RYR3"/>
<dbReference type="Proteomes" id="UP000050640">
    <property type="component" value="Unplaced"/>
</dbReference>
<protein>
    <submittedName>
        <fullName evidence="3">Protein aurora borealis</fullName>
    </submittedName>
</protein>
<sequence>MPSPLNFSVENLISNHYYHHHHHHHHHHYRHHHHQQQQCQREQHQQHQQHQQQQQQQQQREIYSSKPNIGQTFETAIISHPKISSSGENDISPPSFTATLDKLSSVQLKNSTFTHNHSDVKSIDCHEDEHLAELAASPIDCIPGTSRELLTPNIAAKQSYKSDCPTIANNISNNNNNNSNSNNNSISPTSCHPIVCLSEPIPQTLSYFDVLLPHVQMASANPFIMGFNDNDICHNQQKLWSQQWIELIQQSGYRQFGLFL</sequence>
<feature type="compositionally biased region" description="Low complexity" evidence="1">
    <location>
        <begin position="36"/>
        <end position="60"/>
    </location>
</feature>
<accession>A0A0R3RYR3</accession>
<proteinExistence type="predicted"/>
<name>A0A0R3RYR3_9BILA</name>
<evidence type="ECO:0000256" key="1">
    <source>
        <dbReference type="SAM" id="MobiDB-lite"/>
    </source>
</evidence>
<keyword evidence="2" id="KW-1185">Reference proteome</keyword>
<dbReference type="AlphaFoldDB" id="A0A0R3RYR3"/>
<reference evidence="3" key="1">
    <citation type="submission" date="2017-02" db="UniProtKB">
        <authorList>
            <consortium name="WormBaseParasite"/>
        </authorList>
    </citation>
    <scope>IDENTIFICATION</scope>
</reference>
<evidence type="ECO:0000313" key="3">
    <source>
        <dbReference type="WBParaSite" id="EEL_0000742701-mRNA-1"/>
    </source>
</evidence>
<feature type="region of interest" description="Disordered" evidence="1">
    <location>
        <begin position="20"/>
        <end position="62"/>
    </location>
</feature>
<feature type="compositionally biased region" description="Basic residues" evidence="1">
    <location>
        <begin position="20"/>
        <end position="35"/>
    </location>
</feature>
<organism evidence="2 3">
    <name type="scientific">Elaeophora elaphi</name>
    <dbReference type="NCBI Taxonomy" id="1147741"/>
    <lineage>
        <taxon>Eukaryota</taxon>
        <taxon>Metazoa</taxon>
        <taxon>Ecdysozoa</taxon>
        <taxon>Nematoda</taxon>
        <taxon>Chromadorea</taxon>
        <taxon>Rhabditida</taxon>
        <taxon>Spirurina</taxon>
        <taxon>Spiruromorpha</taxon>
        <taxon>Filarioidea</taxon>
        <taxon>Onchocercidae</taxon>
        <taxon>Elaeophora</taxon>
    </lineage>
</organism>